<proteinExistence type="predicted"/>
<reference evidence="1 2" key="1">
    <citation type="submission" date="2018-09" db="EMBL/GenBank/DDBJ databases">
        <authorList>
            <person name="Zhu H."/>
        </authorList>
    </citation>
    <scope>NUCLEOTIDE SEQUENCE [LARGE SCALE GENOMIC DNA]</scope>
    <source>
        <strain evidence="1 2">K2R10-39</strain>
    </source>
</reference>
<comment type="caution">
    <text evidence="1">The sequence shown here is derived from an EMBL/GenBank/DDBJ whole genome shotgun (WGS) entry which is preliminary data.</text>
</comment>
<dbReference type="AlphaFoldDB" id="A0A418X300"/>
<dbReference type="Proteomes" id="UP000285190">
    <property type="component" value="Unassembled WGS sequence"/>
</dbReference>
<accession>A0A418X300</accession>
<evidence type="ECO:0000313" key="1">
    <source>
        <dbReference type="EMBL" id="RJG06858.1"/>
    </source>
</evidence>
<protein>
    <submittedName>
        <fullName evidence="1">Uncharacterized protein</fullName>
    </submittedName>
</protein>
<keyword evidence="2" id="KW-1185">Reference proteome</keyword>
<organism evidence="1 2">
    <name type="scientific">Noviherbaspirillum cavernae</name>
    <dbReference type="NCBI Taxonomy" id="2320862"/>
    <lineage>
        <taxon>Bacteria</taxon>
        <taxon>Pseudomonadati</taxon>
        <taxon>Pseudomonadota</taxon>
        <taxon>Betaproteobacteria</taxon>
        <taxon>Burkholderiales</taxon>
        <taxon>Oxalobacteraceae</taxon>
        <taxon>Noviherbaspirillum</taxon>
    </lineage>
</organism>
<name>A0A418X300_9BURK</name>
<sequence length="172" mass="19033">MVSTRSKRWNGNFDTLPAEYLKGVMAKMADYGDRVQFSFVSGGSEPSYQILTTLGKTMAFDKNHHLLRPEGDEFSGANLSAILTLDKVKALIAGIGTGSRTGSRTARVVRAGGATSAARLEDQFAAQRYEYFKNNRQTLPPKITEYSDEITELMKKGKSVEEAFGEVVKKYF</sequence>
<dbReference type="OrthoDB" id="8682935at2"/>
<gene>
    <name evidence="1" type="ORF">D3870_13360</name>
</gene>
<dbReference type="EMBL" id="QYUN01000002">
    <property type="protein sequence ID" value="RJG06858.1"/>
    <property type="molecule type" value="Genomic_DNA"/>
</dbReference>
<evidence type="ECO:0000313" key="2">
    <source>
        <dbReference type="Proteomes" id="UP000285190"/>
    </source>
</evidence>